<dbReference type="CDD" id="cd00564">
    <property type="entry name" value="TMP_TenI"/>
    <property type="match status" value="1"/>
</dbReference>
<gene>
    <name evidence="2" type="ORF">KD146_00810</name>
</gene>
<dbReference type="InterPro" id="IPR036206">
    <property type="entry name" value="ThiamineP_synth_sf"/>
</dbReference>
<dbReference type="Pfam" id="PF02581">
    <property type="entry name" value="TMP-TENI"/>
    <property type="match status" value="1"/>
</dbReference>
<evidence type="ECO:0000259" key="1">
    <source>
        <dbReference type="Pfam" id="PF02581"/>
    </source>
</evidence>
<reference evidence="2" key="1">
    <citation type="submission" date="2021-04" db="EMBL/GenBank/DDBJ databases">
        <title>Devosia litorisediminis sp. nov., isolated from a sand dune.</title>
        <authorList>
            <person name="Park S."/>
            <person name="Yoon J.-H."/>
        </authorList>
    </citation>
    <scope>NUCLEOTIDE SEQUENCE</scope>
    <source>
        <strain evidence="2">BSSL-BM10</strain>
    </source>
</reference>
<dbReference type="InterPro" id="IPR022998">
    <property type="entry name" value="ThiamineP_synth_TenI"/>
</dbReference>
<dbReference type="Gene3D" id="3.20.20.70">
    <property type="entry name" value="Aldolase class I"/>
    <property type="match status" value="1"/>
</dbReference>
<protein>
    <submittedName>
        <fullName evidence="2">Thiamine phosphate synthase</fullName>
    </submittedName>
</protein>
<feature type="domain" description="Thiamine phosphate synthase/TenI" evidence="1">
    <location>
        <begin position="5"/>
        <end position="154"/>
    </location>
</feature>
<dbReference type="InterPro" id="IPR013785">
    <property type="entry name" value="Aldolase_TIM"/>
</dbReference>
<dbReference type="EMBL" id="JAGXTP010000001">
    <property type="protein sequence ID" value="MBS3847224.1"/>
    <property type="molecule type" value="Genomic_DNA"/>
</dbReference>
<dbReference type="GO" id="GO:0009228">
    <property type="term" value="P:thiamine biosynthetic process"/>
    <property type="evidence" value="ECO:0007669"/>
    <property type="project" value="UniProtKB-KW"/>
</dbReference>
<sequence>MAPQLYLITPATADLHTASATVAAVLNAATFSALLVQRGSLDDAAYAKLATELVAMGQAAGCAVLVENNTALAKKIGADGVHVTEGPVALKAAIAAIKPSMIVGAGNLATRHDAMTVGEMNVDYVFFGPLAGASDTNAADLAEWWATTFEIPAVLSDPAASPTTDTRGAEFLALSTSIWSAADPVAATATIVDALGAA</sequence>
<dbReference type="RefSeq" id="WP_212656866.1">
    <property type="nucleotide sequence ID" value="NZ_JAGXTP010000001.1"/>
</dbReference>
<evidence type="ECO:0000313" key="3">
    <source>
        <dbReference type="Proteomes" id="UP000678281"/>
    </source>
</evidence>
<accession>A0A942IC02</accession>
<comment type="caution">
    <text evidence="2">The sequence shown here is derived from an EMBL/GenBank/DDBJ whole genome shotgun (WGS) entry which is preliminary data.</text>
</comment>
<dbReference type="AlphaFoldDB" id="A0A942IC02"/>
<organism evidence="2 3">
    <name type="scientific">Devosia litorisediminis</name>
    <dbReference type="NCBI Taxonomy" id="2829817"/>
    <lineage>
        <taxon>Bacteria</taxon>
        <taxon>Pseudomonadati</taxon>
        <taxon>Pseudomonadota</taxon>
        <taxon>Alphaproteobacteria</taxon>
        <taxon>Hyphomicrobiales</taxon>
        <taxon>Devosiaceae</taxon>
        <taxon>Devosia</taxon>
    </lineage>
</organism>
<evidence type="ECO:0000313" key="2">
    <source>
        <dbReference type="EMBL" id="MBS3847224.1"/>
    </source>
</evidence>
<name>A0A942IC02_9HYPH</name>
<dbReference type="SUPFAM" id="SSF51391">
    <property type="entry name" value="Thiamin phosphate synthase"/>
    <property type="match status" value="1"/>
</dbReference>
<keyword evidence="3" id="KW-1185">Reference proteome</keyword>
<proteinExistence type="predicted"/>
<dbReference type="Proteomes" id="UP000678281">
    <property type="component" value="Unassembled WGS sequence"/>
</dbReference>